<dbReference type="EC" id="3.4.16.4" evidence="5"/>
<keyword evidence="6" id="KW-1185">Reference proteome</keyword>
<dbReference type="Proteomes" id="UP000286974">
    <property type="component" value="Unassembled WGS sequence"/>
</dbReference>
<dbReference type="InterPro" id="IPR012907">
    <property type="entry name" value="Peptidase_S11_C"/>
</dbReference>
<dbReference type="GO" id="GO:0009002">
    <property type="term" value="F:serine-type D-Ala-D-Ala carboxypeptidase activity"/>
    <property type="evidence" value="ECO:0007669"/>
    <property type="project" value="UniProtKB-EC"/>
</dbReference>
<name>A0A401FI04_9LACO</name>
<feature type="region of interest" description="Disordered" evidence="2">
    <location>
        <begin position="1"/>
        <end position="24"/>
    </location>
</feature>
<evidence type="ECO:0000313" key="6">
    <source>
        <dbReference type="Proteomes" id="UP000286974"/>
    </source>
</evidence>
<organism evidence="5 6">
    <name type="scientific">Lentilactobacillus kosonis</name>
    <dbReference type="NCBI Taxonomy" id="2810561"/>
    <lineage>
        <taxon>Bacteria</taxon>
        <taxon>Bacillati</taxon>
        <taxon>Bacillota</taxon>
        <taxon>Bacilli</taxon>
        <taxon>Lactobacillales</taxon>
        <taxon>Lactobacillaceae</taxon>
        <taxon>Lentilactobacillus</taxon>
    </lineage>
</organism>
<comment type="function">
    <text evidence="1">Removes C-terminal D-alanyl residues from sugar-peptide cell wall precursors.</text>
</comment>
<dbReference type="SUPFAM" id="SSF56601">
    <property type="entry name" value="beta-lactamase/transpeptidase-like"/>
    <property type="match status" value="1"/>
</dbReference>
<evidence type="ECO:0000259" key="3">
    <source>
        <dbReference type="Pfam" id="PF00768"/>
    </source>
</evidence>
<dbReference type="InterPro" id="IPR015956">
    <property type="entry name" value="Peniciliin-bd_prot_C_sf"/>
</dbReference>
<proteinExistence type="predicted"/>
<dbReference type="SUPFAM" id="SSF69189">
    <property type="entry name" value="Penicillin-binding protein associated domain"/>
    <property type="match status" value="1"/>
</dbReference>
<evidence type="ECO:0000256" key="1">
    <source>
        <dbReference type="ARBA" id="ARBA00003217"/>
    </source>
</evidence>
<evidence type="ECO:0000256" key="2">
    <source>
        <dbReference type="SAM" id="MobiDB-lite"/>
    </source>
</evidence>
<keyword evidence="5" id="KW-0121">Carboxypeptidase</keyword>
<dbReference type="InterPro" id="IPR037167">
    <property type="entry name" value="Peptidase_S11_C_sf"/>
</dbReference>
<reference evidence="5 6" key="1">
    <citation type="submission" date="2017-11" db="EMBL/GenBank/DDBJ databases">
        <title>Draft Genome Sequence of Lactobacillus curieae NBRC 111893 isolated from Koso, a Japanese sugar-Vegetable Fermented Beverage.</title>
        <authorList>
            <person name="Chiou T.Y."/>
            <person name="Oshima K."/>
            <person name="Suda W."/>
            <person name="Hattori M."/>
            <person name="Takahashi T."/>
        </authorList>
    </citation>
    <scope>NUCLEOTIDE SEQUENCE [LARGE SCALE GENOMIC DNA]</scope>
    <source>
        <strain evidence="5 6">NBRC111893</strain>
    </source>
</reference>
<sequence length="179" mass="19754">MAPSIRVTGLKTGTSDKAGGSFVSSATNRHRRIVTVVLHASNTSATDPARYIQTAKLLREVVSNNHPVHLKSQTTVKHAKTVFVRNAKQQTVNVGTSHSRWVWLPNRSVRVTGKFVTKNQKLRAPMTTKQVVAKANLLVNGQQISYLRAKSDEIALTPTKKVERANVFVLAFRAIADLF</sequence>
<feature type="domain" description="Peptidase S11 D-alanyl-D-alanine carboxypeptidase A N-terminal" evidence="3">
    <location>
        <begin position="5"/>
        <end position="41"/>
    </location>
</feature>
<dbReference type="InterPro" id="IPR012338">
    <property type="entry name" value="Beta-lactam/transpept-like"/>
</dbReference>
<keyword evidence="5" id="KW-0645">Protease</keyword>
<feature type="domain" description="Peptidase S11 D-Ala-D-Ala carboxypeptidase A C-terminal" evidence="4">
    <location>
        <begin position="77"/>
        <end position="148"/>
    </location>
</feature>
<dbReference type="Pfam" id="PF07943">
    <property type="entry name" value="PBP5_C"/>
    <property type="match status" value="1"/>
</dbReference>
<dbReference type="InterPro" id="IPR001967">
    <property type="entry name" value="Peptidase_S11_N"/>
</dbReference>
<protein>
    <submittedName>
        <fullName evidence="5">D-alanyl-D-alanine carboxypeptidase</fullName>
        <ecNumber evidence="5">3.4.16.4</ecNumber>
    </submittedName>
</protein>
<keyword evidence="5" id="KW-0378">Hydrolase</keyword>
<gene>
    <name evidence="5" type="ORF">NBRC111893_128</name>
</gene>
<dbReference type="Pfam" id="PF00768">
    <property type="entry name" value="Peptidase_S11"/>
    <property type="match status" value="1"/>
</dbReference>
<comment type="caution">
    <text evidence="5">The sequence shown here is derived from an EMBL/GenBank/DDBJ whole genome shotgun (WGS) entry which is preliminary data.</text>
</comment>
<dbReference type="Gene3D" id="3.40.710.10">
    <property type="entry name" value="DD-peptidase/beta-lactamase superfamily"/>
    <property type="match status" value="1"/>
</dbReference>
<evidence type="ECO:0000313" key="5">
    <source>
        <dbReference type="EMBL" id="GAY71982.1"/>
    </source>
</evidence>
<dbReference type="GO" id="GO:0006508">
    <property type="term" value="P:proteolysis"/>
    <property type="evidence" value="ECO:0007669"/>
    <property type="project" value="InterPro"/>
</dbReference>
<dbReference type="AlphaFoldDB" id="A0A401FI04"/>
<accession>A0A401FI04</accession>
<dbReference type="Gene3D" id="2.60.410.10">
    <property type="entry name" value="D-Ala-D-Ala carboxypeptidase, C-terminal domain"/>
    <property type="match status" value="1"/>
</dbReference>
<evidence type="ECO:0000259" key="4">
    <source>
        <dbReference type="Pfam" id="PF07943"/>
    </source>
</evidence>
<dbReference type="EMBL" id="BEXA01000001">
    <property type="protein sequence ID" value="GAY71982.1"/>
    <property type="molecule type" value="Genomic_DNA"/>
</dbReference>